<dbReference type="FunFam" id="2.40.30.170:FF:000010">
    <property type="entry name" value="Efflux RND transporter periplasmic adaptor subunit"/>
    <property type="match status" value="1"/>
</dbReference>
<dbReference type="EMBL" id="CP001032">
    <property type="protein sequence ID" value="ACB74218.1"/>
    <property type="molecule type" value="Genomic_DNA"/>
</dbReference>
<sequence>MKTRLVLTLVVALAVFGAIFGYKFLTIRKAMAARAAMTVPPVTVSATEAKRETWPNTVSAVGALASFRGINVKAELEGVVRRIAFESGSAVAAGDLLVELDTSVESAQLAGLEAQARLAEITLTRARELRTNGTNAQADLDTAEAMLVQTRSAVEQLRATIAKKRIVAPFAGRLGIARIYPGQFISKGDAIVQLETLDPIHVDFSLPQQELGRISIGQQVNVSTDVLPNQALAGTITAIDPRVSETTRSVQVRATFANPEERLRPGMFARVEVVLAASENYIVLPSAAIVFNPYGDSVFVIENGVAQPRFVQPGPQRGDLTAILSGLQPGEQVVTSGQLKLRKGSAVRVDNSIAPEANPAPKPVES</sequence>
<evidence type="ECO:0000256" key="1">
    <source>
        <dbReference type="ARBA" id="ARBA00009477"/>
    </source>
</evidence>
<dbReference type="InterPro" id="IPR058625">
    <property type="entry name" value="MdtA-like_BSH"/>
</dbReference>
<name>B1ZWU1_OPITP</name>
<dbReference type="Pfam" id="PF25917">
    <property type="entry name" value="BSH_RND"/>
    <property type="match status" value="1"/>
</dbReference>
<evidence type="ECO:0000259" key="3">
    <source>
        <dbReference type="Pfam" id="PF25917"/>
    </source>
</evidence>
<feature type="domain" description="YknX-like C-terminal permuted SH3-like" evidence="5">
    <location>
        <begin position="282"/>
        <end position="349"/>
    </location>
</feature>
<dbReference type="InterPro" id="IPR058637">
    <property type="entry name" value="YknX-like_C"/>
</dbReference>
<dbReference type="Gene3D" id="2.40.50.100">
    <property type="match status" value="1"/>
</dbReference>
<feature type="domain" description="CusB-like beta-barrel" evidence="4">
    <location>
        <begin position="202"/>
        <end position="273"/>
    </location>
</feature>
<dbReference type="Gene3D" id="2.40.30.170">
    <property type="match status" value="1"/>
</dbReference>
<dbReference type="Proteomes" id="UP000007013">
    <property type="component" value="Chromosome"/>
</dbReference>
<keyword evidence="7" id="KW-1185">Reference proteome</keyword>
<evidence type="ECO:0000259" key="4">
    <source>
        <dbReference type="Pfam" id="PF25954"/>
    </source>
</evidence>
<accession>B1ZWU1</accession>
<gene>
    <name evidence="6" type="ordered locus">Oter_0930</name>
</gene>
<reference evidence="6 7" key="1">
    <citation type="journal article" date="2011" name="J. Bacteriol.">
        <title>Genome sequence of the verrucomicrobium Opitutus terrae PB90-1, an abundant inhabitant of rice paddy soil ecosystems.</title>
        <authorList>
            <person name="van Passel M.W."/>
            <person name="Kant R."/>
            <person name="Palva A."/>
            <person name="Copeland A."/>
            <person name="Lucas S."/>
            <person name="Lapidus A."/>
            <person name="Glavina del Rio T."/>
            <person name="Pitluck S."/>
            <person name="Goltsman E."/>
            <person name="Clum A."/>
            <person name="Sun H."/>
            <person name="Schmutz J."/>
            <person name="Larimer F.W."/>
            <person name="Land M.L."/>
            <person name="Hauser L."/>
            <person name="Kyrpides N."/>
            <person name="Mikhailova N."/>
            <person name="Richardson P.P."/>
            <person name="Janssen P.H."/>
            <person name="de Vos W.M."/>
            <person name="Smidt H."/>
        </authorList>
    </citation>
    <scope>NUCLEOTIDE SEQUENCE [LARGE SCALE GENOMIC DNA]</scope>
    <source>
        <strain evidence="7">DSM 11246 / JCM 15787 / PB90-1</strain>
    </source>
</reference>
<dbReference type="HOGENOM" id="CLU_018816_1_2_0"/>
<dbReference type="Pfam" id="PF25989">
    <property type="entry name" value="YknX_C"/>
    <property type="match status" value="1"/>
</dbReference>
<dbReference type="InterPro" id="IPR058792">
    <property type="entry name" value="Beta-barrel_RND_2"/>
</dbReference>
<comment type="similarity">
    <text evidence="1">Belongs to the membrane fusion protein (MFP) (TC 8.A.1) family.</text>
</comment>
<evidence type="ECO:0000313" key="6">
    <source>
        <dbReference type="EMBL" id="ACB74218.1"/>
    </source>
</evidence>
<dbReference type="OrthoDB" id="185188at2"/>
<evidence type="ECO:0000259" key="5">
    <source>
        <dbReference type="Pfam" id="PF25989"/>
    </source>
</evidence>
<dbReference type="AlphaFoldDB" id="B1ZWU1"/>
<evidence type="ECO:0000313" key="7">
    <source>
        <dbReference type="Proteomes" id="UP000007013"/>
    </source>
</evidence>
<dbReference type="SUPFAM" id="SSF111369">
    <property type="entry name" value="HlyD-like secretion proteins"/>
    <property type="match status" value="1"/>
</dbReference>
<dbReference type="InterPro" id="IPR006143">
    <property type="entry name" value="RND_pump_MFP"/>
</dbReference>
<organism evidence="6 7">
    <name type="scientific">Opitutus terrae (strain DSM 11246 / JCM 15787 / PB90-1)</name>
    <dbReference type="NCBI Taxonomy" id="452637"/>
    <lineage>
        <taxon>Bacteria</taxon>
        <taxon>Pseudomonadati</taxon>
        <taxon>Verrucomicrobiota</taxon>
        <taxon>Opitutia</taxon>
        <taxon>Opitutales</taxon>
        <taxon>Opitutaceae</taxon>
        <taxon>Opitutus</taxon>
    </lineage>
</organism>
<feature type="domain" description="Multidrug resistance protein MdtA-like barrel-sandwich hybrid" evidence="3">
    <location>
        <begin position="70"/>
        <end position="190"/>
    </location>
</feature>
<dbReference type="STRING" id="452637.Oter_0930"/>
<dbReference type="GO" id="GO:1990281">
    <property type="term" value="C:efflux pump complex"/>
    <property type="evidence" value="ECO:0007669"/>
    <property type="project" value="TreeGrafter"/>
</dbReference>
<dbReference type="RefSeq" id="WP_012373756.1">
    <property type="nucleotide sequence ID" value="NC_010571.1"/>
</dbReference>
<dbReference type="PANTHER" id="PTHR30469">
    <property type="entry name" value="MULTIDRUG RESISTANCE PROTEIN MDTA"/>
    <property type="match status" value="1"/>
</dbReference>
<dbReference type="KEGG" id="ote:Oter_0930"/>
<dbReference type="eggNOG" id="COG0845">
    <property type="taxonomic scope" value="Bacteria"/>
</dbReference>
<dbReference type="Gene3D" id="2.40.420.20">
    <property type="match status" value="1"/>
</dbReference>
<dbReference type="NCBIfam" id="TIGR01730">
    <property type="entry name" value="RND_mfp"/>
    <property type="match status" value="1"/>
</dbReference>
<feature type="coiled-coil region" evidence="2">
    <location>
        <begin position="109"/>
        <end position="160"/>
    </location>
</feature>
<dbReference type="Gene3D" id="1.10.287.470">
    <property type="entry name" value="Helix hairpin bin"/>
    <property type="match status" value="1"/>
</dbReference>
<proteinExistence type="inferred from homology"/>
<keyword evidence="2" id="KW-0175">Coiled coil</keyword>
<evidence type="ECO:0000256" key="2">
    <source>
        <dbReference type="SAM" id="Coils"/>
    </source>
</evidence>
<protein>
    <submittedName>
        <fullName evidence="6">Efflux transporter, RND family, MFP subunit</fullName>
    </submittedName>
</protein>
<dbReference type="GO" id="GO:0015562">
    <property type="term" value="F:efflux transmembrane transporter activity"/>
    <property type="evidence" value="ECO:0007669"/>
    <property type="project" value="TreeGrafter"/>
</dbReference>
<dbReference type="Pfam" id="PF25954">
    <property type="entry name" value="Beta-barrel_RND_2"/>
    <property type="match status" value="1"/>
</dbReference>
<dbReference type="PANTHER" id="PTHR30469:SF11">
    <property type="entry name" value="BLL4320 PROTEIN"/>
    <property type="match status" value="1"/>
</dbReference>